<reference evidence="1" key="1">
    <citation type="submission" date="2014-09" db="EMBL/GenBank/DDBJ databases">
        <authorList>
            <person name="Magalhaes I.L.F."/>
            <person name="Oliveira U."/>
            <person name="Santos F.R."/>
            <person name="Vidigal T.H.D.A."/>
            <person name="Brescovit A.D."/>
            <person name="Santos A.J."/>
        </authorList>
    </citation>
    <scope>NUCLEOTIDE SEQUENCE</scope>
    <source>
        <tissue evidence="1">Shoot tissue taken approximately 20 cm above the soil surface</tissue>
    </source>
</reference>
<dbReference type="EMBL" id="GBRH01188848">
    <property type="protein sequence ID" value="JAE09048.1"/>
    <property type="molecule type" value="Transcribed_RNA"/>
</dbReference>
<dbReference type="AlphaFoldDB" id="A0A0A9FL93"/>
<accession>A0A0A9FL93</accession>
<protein>
    <submittedName>
        <fullName evidence="1">Uncharacterized protein</fullName>
    </submittedName>
</protein>
<sequence length="52" mass="5587">MILKIDGSIEPEKVITIIAAKSEVCSDSHLLLCCLAHDVPSLVHLIQNKCSG</sequence>
<name>A0A0A9FL93_ARUDO</name>
<proteinExistence type="predicted"/>
<organism evidence="1">
    <name type="scientific">Arundo donax</name>
    <name type="common">Giant reed</name>
    <name type="synonym">Donax arundinaceus</name>
    <dbReference type="NCBI Taxonomy" id="35708"/>
    <lineage>
        <taxon>Eukaryota</taxon>
        <taxon>Viridiplantae</taxon>
        <taxon>Streptophyta</taxon>
        <taxon>Embryophyta</taxon>
        <taxon>Tracheophyta</taxon>
        <taxon>Spermatophyta</taxon>
        <taxon>Magnoliopsida</taxon>
        <taxon>Liliopsida</taxon>
        <taxon>Poales</taxon>
        <taxon>Poaceae</taxon>
        <taxon>PACMAD clade</taxon>
        <taxon>Arundinoideae</taxon>
        <taxon>Arundineae</taxon>
        <taxon>Arundo</taxon>
    </lineage>
</organism>
<evidence type="ECO:0000313" key="1">
    <source>
        <dbReference type="EMBL" id="JAE09048.1"/>
    </source>
</evidence>
<reference evidence="1" key="2">
    <citation type="journal article" date="2015" name="Data Brief">
        <title>Shoot transcriptome of the giant reed, Arundo donax.</title>
        <authorList>
            <person name="Barrero R.A."/>
            <person name="Guerrero F.D."/>
            <person name="Moolhuijzen P."/>
            <person name="Goolsby J.A."/>
            <person name="Tidwell J."/>
            <person name="Bellgard S.E."/>
            <person name="Bellgard M.I."/>
        </authorList>
    </citation>
    <scope>NUCLEOTIDE SEQUENCE</scope>
    <source>
        <tissue evidence="1">Shoot tissue taken approximately 20 cm above the soil surface</tissue>
    </source>
</reference>